<dbReference type="Gene3D" id="2.120.10.30">
    <property type="entry name" value="TolB, C-terminal domain"/>
    <property type="match status" value="3"/>
</dbReference>
<keyword evidence="2" id="KW-0677">Repeat</keyword>
<feature type="domain" description="Fibronectin type-III" evidence="4">
    <location>
        <begin position="538"/>
        <end position="625"/>
    </location>
</feature>
<dbReference type="InterPro" id="IPR013783">
    <property type="entry name" value="Ig-like_fold"/>
</dbReference>
<dbReference type="SMART" id="SM00060">
    <property type="entry name" value="FN3"/>
    <property type="match status" value="1"/>
</dbReference>
<dbReference type="InterPro" id="IPR011042">
    <property type="entry name" value="6-blade_b-propeller_TolB-like"/>
</dbReference>
<dbReference type="SUPFAM" id="SSF49265">
    <property type="entry name" value="Fibronectin type III"/>
    <property type="match status" value="1"/>
</dbReference>
<dbReference type="Pfam" id="PF00041">
    <property type="entry name" value="fn3"/>
    <property type="match status" value="1"/>
</dbReference>
<dbReference type="PROSITE" id="PS50853">
    <property type="entry name" value="FN3"/>
    <property type="match status" value="1"/>
</dbReference>
<organism evidence="6 7">
    <name type="scientific">Cohnella zeiphila</name>
    <dbReference type="NCBI Taxonomy" id="2761120"/>
    <lineage>
        <taxon>Bacteria</taxon>
        <taxon>Bacillati</taxon>
        <taxon>Bacillota</taxon>
        <taxon>Bacilli</taxon>
        <taxon>Bacillales</taxon>
        <taxon>Paenibacillaceae</taxon>
        <taxon>Cohnella</taxon>
    </lineage>
</organism>
<dbReference type="InterPro" id="IPR013378">
    <property type="entry name" value="InlB-like_B-rpt"/>
</dbReference>
<dbReference type="Pfam" id="PF25021">
    <property type="entry name" value="TEN_NHL"/>
    <property type="match status" value="1"/>
</dbReference>
<gene>
    <name evidence="6" type="ORF">H7C18_03015</name>
</gene>
<evidence type="ECO:0000313" key="6">
    <source>
        <dbReference type="EMBL" id="MBB6729857.1"/>
    </source>
</evidence>
<evidence type="ECO:0000256" key="3">
    <source>
        <dbReference type="SAM" id="MobiDB-lite"/>
    </source>
</evidence>
<feature type="region of interest" description="Disordered" evidence="3">
    <location>
        <begin position="614"/>
        <end position="646"/>
    </location>
</feature>
<dbReference type="CDD" id="cd00063">
    <property type="entry name" value="FN3"/>
    <property type="match status" value="1"/>
</dbReference>
<comment type="caution">
    <text evidence="6">The sequence shown here is derived from an EMBL/GenBank/DDBJ whole genome shotgun (WGS) entry which is preliminary data.</text>
</comment>
<evidence type="ECO:0000256" key="1">
    <source>
        <dbReference type="ARBA" id="ARBA00004196"/>
    </source>
</evidence>
<feature type="domain" description="SLH" evidence="5">
    <location>
        <begin position="965"/>
        <end position="1028"/>
    </location>
</feature>
<keyword evidence="7" id="KW-1185">Reference proteome</keyword>
<dbReference type="Gene3D" id="2.60.40.4270">
    <property type="entry name" value="Listeria-Bacteroides repeat domain"/>
    <property type="match status" value="2"/>
</dbReference>
<evidence type="ECO:0000313" key="7">
    <source>
        <dbReference type="Proteomes" id="UP000564644"/>
    </source>
</evidence>
<dbReference type="PANTHER" id="PTHR13833">
    <property type="match status" value="1"/>
</dbReference>
<dbReference type="Pfam" id="PF01436">
    <property type="entry name" value="NHL"/>
    <property type="match status" value="1"/>
</dbReference>
<reference evidence="6 7" key="1">
    <citation type="submission" date="2020-08" db="EMBL/GenBank/DDBJ databases">
        <title>Cohnella phylogeny.</title>
        <authorList>
            <person name="Dunlap C."/>
        </authorList>
    </citation>
    <scope>NUCLEOTIDE SEQUENCE [LARGE SCALE GENOMIC DNA]</scope>
    <source>
        <strain evidence="6 7">CBP 2801</strain>
    </source>
</reference>
<dbReference type="AlphaFoldDB" id="A0A7X0SH58"/>
<dbReference type="PANTHER" id="PTHR13833:SF71">
    <property type="entry name" value="NHL DOMAIN-CONTAINING PROTEIN"/>
    <property type="match status" value="1"/>
</dbReference>
<evidence type="ECO:0000259" key="4">
    <source>
        <dbReference type="PROSITE" id="PS50853"/>
    </source>
</evidence>
<dbReference type="Proteomes" id="UP000564644">
    <property type="component" value="Unassembled WGS sequence"/>
</dbReference>
<dbReference type="NCBIfam" id="TIGR02543">
    <property type="entry name" value="List_Bact_rpt"/>
    <property type="match status" value="2"/>
</dbReference>
<comment type="subcellular location">
    <subcellularLocation>
        <location evidence="1">Cell envelope</location>
    </subcellularLocation>
</comment>
<accession>A0A7X0SH58</accession>
<dbReference type="GO" id="GO:0030313">
    <property type="term" value="C:cell envelope"/>
    <property type="evidence" value="ECO:0007669"/>
    <property type="project" value="UniProtKB-SubCell"/>
</dbReference>
<feature type="domain" description="SLH" evidence="5">
    <location>
        <begin position="819"/>
        <end position="906"/>
    </location>
</feature>
<dbReference type="Gene3D" id="2.60.40.10">
    <property type="entry name" value="Immunoglobulins"/>
    <property type="match status" value="1"/>
</dbReference>
<dbReference type="InterPro" id="IPR001258">
    <property type="entry name" value="NHL_repeat"/>
</dbReference>
<dbReference type="Pfam" id="PF09479">
    <property type="entry name" value="Flg_new"/>
    <property type="match status" value="2"/>
</dbReference>
<evidence type="ECO:0000259" key="5">
    <source>
        <dbReference type="PROSITE" id="PS51272"/>
    </source>
</evidence>
<proteinExistence type="predicted"/>
<dbReference type="InterPro" id="IPR056822">
    <property type="entry name" value="TEN_NHL"/>
</dbReference>
<dbReference type="PROSITE" id="PS51272">
    <property type="entry name" value="SLH"/>
    <property type="match status" value="3"/>
</dbReference>
<dbReference type="InterPro" id="IPR036116">
    <property type="entry name" value="FN3_sf"/>
</dbReference>
<feature type="compositionally biased region" description="Polar residues" evidence="3">
    <location>
        <begin position="614"/>
        <end position="641"/>
    </location>
</feature>
<dbReference type="SUPFAM" id="SSF101898">
    <property type="entry name" value="NHL repeat"/>
    <property type="match status" value="1"/>
</dbReference>
<feature type="domain" description="SLH" evidence="5">
    <location>
        <begin position="907"/>
        <end position="964"/>
    </location>
</feature>
<sequence length="1065" mass="111028">MSKAQVQPRKGQAAKLLLIALAIMLVSGMVSLLPADWEGRAYAAENYTIDTIVGTGTGGFSGDGGPAASAQINIAYHIAVDAAGNLYIPDYANQVIRKVDTSGIITTVAGTPGVAGHAGDGGLATSALLQYPTSVAVDGDGNIYFTETGYQIVRKVDTNGIISTVAGSSTGASGYSGDGGPATSAQLHGPMDVAVDSAGNLYFTEIFNHVVRKVDKTTGIIATVAGTGVAGFSGDGGPATSAQLNTPYSIDFDGAGNLYIAERNSNRVRKVDSSGIISTVAGTGNSGYSGDGGLATAADMSWPSGLTADDDGTLYVAEFNNHVIRKISTAGIITTIAGNGTFGDSGDGGPAKLAQLRTPLGIELDLGGNLYVSDYGNYKIKKLEAMTHTVTFDKNGGDTEATPTTLSVTDGETAAALPAPPTRPGYTFAGWNTLPDGSGTVFDATTAVSGNATVYARWSLLPSYTVTFDKNGGDTEATPTTLTVTDGETAAALPAPPSRPGYTFAGWNTLPDGSGTVFDATTAVSGNMTVYARWSLSPPANLKASPGNGQVSLAWDAVPSADDYRLYIGTASGAYDPMPLATVTGATYTATGLVNDTTYYFVVKAHNAADVSEYSNEASATPHAPNSSAPSTPESERSTIQVVDGNGGSLVSNAYIVRSSANDGRRQTAVELTQEQAARAIDKLGALGSDFAKMLIPDEDNGDVEQVVTFPKVSVDLLSESKIRMEISGTRAHVVIPDATFEGGTDGLRFRIEPAREEDVESIESLATTDPLVLEAARGGTVDTVGRPMTIGSNATGGYEAILPLTDAPLNDEQLKRVAVFASYDDGTKELARGSIVPYDGEDRPGIRFPVSAGKTGTFTVVLWTNPEHQAFLFGNPDGTFAPDRNVTRAEVAAMLVRVFDRDEDAAPGDFPDVGDRHWAKEYIDRASAMSLMIGYPDGSFKPDATITRAEMASAIAPLLPDATGASAGFADIDGSWAKAVIEQANAAGIVYGYEDGTFRPNSTLTRAEAVAMIDRLLDRGPLIESPRQWPDVAQAHWAYGYIQEASMDHSYEQQDGTEKFIPEP</sequence>
<dbReference type="CDD" id="cd14953">
    <property type="entry name" value="NHL_like_1"/>
    <property type="match status" value="1"/>
</dbReference>
<dbReference type="InterPro" id="IPR042229">
    <property type="entry name" value="Listeria/Bacterioides_rpt_sf"/>
</dbReference>
<dbReference type="RefSeq" id="WP_185127527.1">
    <property type="nucleotide sequence ID" value="NZ_JACJVO010000003.1"/>
</dbReference>
<evidence type="ECO:0000256" key="2">
    <source>
        <dbReference type="ARBA" id="ARBA00022737"/>
    </source>
</evidence>
<dbReference type="InterPro" id="IPR001119">
    <property type="entry name" value="SLH_dom"/>
</dbReference>
<dbReference type="EMBL" id="JACJVO010000003">
    <property type="protein sequence ID" value="MBB6729857.1"/>
    <property type="molecule type" value="Genomic_DNA"/>
</dbReference>
<name>A0A7X0SH58_9BACL</name>
<dbReference type="Pfam" id="PF00395">
    <property type="entry name" value="SLH"/>
    <property type="match status" value="3"/>
</dbReference>
<protein>
    <submittedName>
        <fullName evidence="6">S-layer homology domain-containing protein</fullName>
    </submittedName>
</protein>
<dbReference type="InterPro" id="IPR003961">
    <property type="entry name" value="FN3_dom"/>
</dbReference>